<dbReference type="STRING" id="360411.AC812_13730"/>
<evidence type="ECO:0000313" key="2">
    <source>
        <dbReference type="Proteomes" id="UP000050514"/>
    </source>
</evidence>
<sequence length="120" mass="13916">MKRKDNGLIDLTAIDPVVEATLSQGRRRIAERSLPKDERKKTIREREKAAKRNRVMLDIDPAIMRDLSKLAEHYEISQSQLTSLALVLFLNAIEKGELDILPYLKPINNPRYSYVVNWNK</sequence>
<dbReference type="AlphaFoldDB" id="A0A0P6XF92"/>
<comment type="caution">
    <text evidence="1">The sequence shown here is derived from an EMBL/GenBank/DDBJ whole genome shotgun (WGS) entry which is preliminary data.</text>
</comment>
<dbReference type="RefSeq" id="WP_061917473.1">
    <property type="nucleotide sequence ID" value="NZ_DF967971.1"/>
</dbReference>
<dbReference type="Proteomes" id="UP000050514">
    <property type="component" value="Unassembled WGS sequence"/>
</dbReference>
<dbReference type="EMBL" id="LGHJ01000019">
    <property type="protein sequence ID" value="KPL73844.1"/>
    <property type="molecule type" value="Genomic_DNA"/>
</dbReference>
<name>A0A0P6XF92_9CHLR</name>
<protein>
    <submittedName>
        <fullName evidence="1">Uncharacterized protein</fullName>
    </submittedName>
</protein>
<organism evidence="1 2">
    <name type="scientific">Bellilinea caldifistulae</name>
    <dbReference type="NCBI Taxonomy" id="360411"/>
    <lineage>
        <taxon>Bacteria</taxon>
        <taxon>Bacillati</taxon>
        <taxon>Chloroflexota</taxon>
        <taxon>Anaerolineae</taxon>
        <taxon>Anaerolineales</taxon>
        <taxon>Anaerolineaceae</taxon>
        <taxon>Bellilinea</taxon>
    </lineage>
</organism>
<gene>
    <name evidence="1" type="ORF">AC812_13730</name>
</gene>
<accession>A0A0P6XF92</accession>
<evidence type="ECO:0000313" key="1">
    <source>
        <dbReference type="EMBL" id="KPL73844.1"/>
    </source>
</evidence>
<proteinExistence type="predicted"/>
<reference evidence="1 2" key="1">
    <citation type="submission" date="2015-07" db="EMBL/GenBank/DDBJ databases">
        <title>Draft genome of Bellilinea caldifistulae DSM 17877.</title>
        <authorList>
            <person name="Hemp J."/>
            <person name="Ward L.M."/>
            <person name="Pace L.A."/>
            <person name="Fischer W.W."/>
        </authorList>
    </citation>
    <scope>NUCLEOTIDE SEQUENCE [LARGE SCALE GENOMIC DNA]</scope>
    <source>
        <strain evidence="1 2">GOMI-1</strain>
    </source>
</reference>
<keyword evidence="2" id="KW-1185">Reference proteome</keyword>